<evidence type="ECO:0000256" key="1">
    <source>
        <dbReference type="SAM" id="MobiDB-lite"/>
    </source>
</evidence>
<accession>G0TT25</accession>
<organism evidence="2">
    <name type="scientific">Trypanosoma vivax (strain Y486)</name>
    <dbReference type="NCBI Taxonomy" id="1055687"/>
    <lineage>
        <taxon>Eukaryota</taxon>
        <taxon>Discoba</taxon>
        <taxon>Euglenozoa</taxon>
        <taxon>Kinetoplastea</taxon>
        <taxon>Metakinetoplastina</taxon>
        <taxon>Trypanosomatida</taxon>
        <taxon>Trypanosomatidae</taxon>
        <taxon>Trypanosoma</taxon>
        <taxon>Duttonella</taxon>
    </lineage>
</organism>
<proteinExistence type="predicted"/>
<sequence length="372" mass="41200">MLVSLEDSYIYYMSCLTQQPDLDMGVVKTTLSELGFNELAISDLVGGPVHVLSTSTSITAASDTCTSSSSAAFDQSHGSGFCTEEDLTGAMLELPAEQMAQLHGVPLPRDGESLLDVGALRRVSQKEVPTFRATDVNHRNIPKVSGPTPRSWDKSLLKEERRRRYMKHLNALEKLFAIFLSITTTTDSDNSGLLDGDGFLFPIQSLGVPQEAADEHKKESRQNATSCQSGKSILQPSLSRNICFNIKYPSRLVGSCHLNKDGTQRDGTCPNSRVGVCKIHLWPCELCVAIKSKPFPSQRWNRHCSAQITSTPHVAVCRVNMRPRSMSAVGRGRINSRSLVTTLPRRDDRVKRFHAYREVWKNARFVSGRASM</sequence>
<name>G0TT25_TRYVY</name>
<feature type="compositionally biased region" description="Polar residues" evidence="1">
    <location>
        <begin position="222"/>
        <end position="231"/>
    </location>
</feature>
<gene>
    <name evidence="2" type="ORF">TVY486_0302930</name>
</gene>
<protein>
    <submittedName>
        <fullName evidence="2">Uncharacterized protein</fullName>
    </submittedName>
</protein>
<dbReference type="AlphaFoldDB" id="G0TT25"/>
<reference evidence="2" key="1">
    <citation type="journal article" date="2012" name="Proc. Natl. Acad. Sci. U.S.A.">
        <title>Antigenic diversity is generated by distinct evolutionary mechanisms in African trypanosome species.</title>
        <authorList>
            <person name="Jackson A.P."/>
            <person name="Berry A."/>
            <person name="Aslett M."/>
            <person name="Allison H.C."/>
            <person name="Burton P."/>
            <person name="Vavrova-Anderson J."/>
            <person name="Brown R."/>
            <person name="Browne H."/>
            <person name="Corton N."/>
            <person name="Hauser H."/>
            <person name="Gamble J."/>
            <person name="Gilderthorp R."/>
            <person name="Marcello L."/>
            <person name="McQuillan J."/>
            <person name="Otto T.D."/>
            <person name="Quail M.A."/>
            <person name="Sanders M.J."/>
            <person name="van Tonder A."/>
            <person name="Ginger M.L."/>
            <person name="Field M.C."/>
            <person name="Barry J.D."/>
            <person name="Hertz-Fowler C."/>
            <person name="Berriman M."/>
        </authorList>
    </citation>
    <scope>NUCLEOTIDE SEQUENCE</scope>
    <source>
        <strain evidence="2">Y486</strain>
    </source>
</reference>
<dbReference type="EMBL" id="HE573019">
    <property type="protein sequence ID" value="CCC47106.1"/>
    <property type="molecule type" value="Genomic_DNA"/>
</dbReference>
<feature type="region of interest" description="Disordered" evidence="1">
    <location>
        <begin position="211"/>
        <end position="231"/>
    </location>
</feature>
<dbReference type="VEuPathDB" id="TriTrypDB:TvY486_0302930"/>
<evidence type="ECO:0000313" key="2">
    <source>
        <dbReference type="EMBL" id="CCC47106.1"/>
    </source>
</evidence>